<dbReference type="InterPro" id="IPR013113">
    <property type="entry name" value="SIP_FAD-bd"/>
</dbReference>
<dbReference type="InterPro" id="IPR017938">
    <property type="entry name" value="Riboflavin_synthase-like_b-brl"/>
</dbReference>
<evidence type="ECO:0000313" key="3">
    <source>
        <dbReference type="Proteomes" id="UP000677152"/>
    </source>
</evidence>
<dbReference type="SUPFAM" id="SSF63380">
    <property type="entry name" value="Riboflavin synthase domain-like"/>
    <property type="match status" value="1"/>
</dbReference>
<dbReference type="GO" id="GO:0016491">
    <property type="term" value="F:oxidoreductase activity"/>
    <property type="evidence" value="ECO:0007669"/>
    <property type="project" value="InterPro"/>
</dbReference>
<dbReference type="PANTHER" id="PTHR30157:SF0">
    <property type="entry name" value="NADPH-DEPENDENT FERRIC-CHELATE REDUCTASE"/>
    <property type="match status" value="1"/>
</dbReference>
<feature type="domain" description="FAD-binding FR-type" evidence="1">
    <location>
        <begin position="16"/>
        <end position="150"/>
    </location>
</feature>
<dbReference type="Proteomes" id="UP000677152">
    <property type="component" value="Chromosome"/>
</dbReference>
<reference evidence="2" key="1">
    <citation type="submission" date="2021-04" db="EMBL/GenBank/DDBJ databases">
        <title>Genomic sequence of Actinosynnema pretiosum subsp. pretiosum ATCC 31280 (C-14919).</title>
        <authorList>
            <person name="Bai L."/>
            <person name="Wang X."/>
            <person name="Xiao Y."/>
        </authorList>
    </citation>
    <scope>NUCLEOTIDE SEQUENCE</scope>
    <source>
        <strain evidence="2">ATCC 31280</strain>
    </source>
</reference>
<evidence type="ECO:0000313" key="2">
    <source>
        <dbReference type="EMBL" id="QUF05447.1"/>
    </source>
</evidence>
<dbReference type="Pfam" id="PF08021">
    <property type="entry name" value="FAD_binding_9"/>
    <property type="match status" value="1"/>
</dbReference>
<accession>A0AA45R503</accession>
<protein>
    <submittedName>
        <fullName evidence="2">Siderophore-interacting protein</fullName>
    </submittedName>
</protein>
<sequence>MARDNLSAARTKPEHSALLTLSVLRRERVSPNFVRVTLGGDDLARFTPLGYDQWFRLFIPVAQGSLDGAPDKLTVLSYLKYLTVSKGRRPVLRNYTVRAFRPEGPELDVDFVVHGSPDDGSAGPATAWALTCAEGDQVGILDEGTGFALPDGVRQVLLVADETGLPAIEGILASLPANVTGRAVVEVPEEGDCRDLAGPSGVEVTWVVRADATAVPGAAARAEVESRPLPEGPFYGWAVGESALPVGLRRHWVGAGVPKENVTFCGYWKAPKRHS</sequence>
<dbReference type="Gene3D" id="3.40.50.80">
    <property type="entry name" value="Nucleotide-binding domain of ferredoxin-NADP reductase (FNR) module"/>
    <property type="match status" value="1"/>
</dbReference>
<organism evidence="2 3">
    <name type="scientific">Actinosynnema pretiosum subsp. pretiosum</name>
    <dbReference type="NCBI Taxonomy" id="103721"/>
    <lineage>
        <taxon>Bacteria</taxon>
        <taxon>Bacillati</taxon>
        <taxon>Actinomycetota</taxon>
        <taxon>Actinomycetes</taxon>
        <taxon>Pseudonocardiales</taxon>
        <taxon>Pseudonocardiaceae</taxon>
        <taxon>Actinosynnema</taxon>
    </lineage>
</organism>
<dbReference type="InterPro" id="IPR017927">
    <property type="entry name" value="FAD-bd_FR_type"/>
</dbReference>
<dbReference type="PROSITE" id="PS51384">
    <property type="entry name" value="FAD_FR"/>
    <property type="match status" value="1"/>
</dbReference>
<gene>
    <name evidence="2" type="ORF">KCV87_04910</name>
</gene>
<dbReference type="InterPro" id="IPR007037">
    <property type="entry name" value="SIP_rossman_dom"/>
</dbReference>
<dbReference type="InterPro" id="IPR039261">
    <property type="entry name" value="FNR_nucleotide-bd"/>
</dbReference>
<dbReference type="Pfam" id="PF04954">
    <property type="entry name" value="SIP"/>
    <property type="match status" value="1"/>
</dbReference>
<dbReference type="CDD" id="cd06193">
    <property type="entry name" value="siderophore_interacting"/>
    <property type="match status" value="1"/>
</dbReference>
<evidence type="ECO:0000259" key="1">
    <source>
        <dbReference type="PROSITE" id="PS51384"/>
    </source>
</evidence>
<dbReference type="AlphaFoldDB" id="A0AA45R503"/>
<dbReference type="InterPro" id="IPR039374">
    <property type="entry name" value="SIP_fam"/>
</dbReference>
<dbReference type="EMBL" id="CP073249">
    <property type="protein sequence ID" value="QUF05447.1"/>
    <property type="molecule type" value="Genomic_DNA"/>
</dbReference>
<proteinExistence type="predicted"/>
<dbReference type="PANTHER" id="PTHR30157">
    <property type="entry name" value="FERRIC REDUCTASE, NADPH-DEPENDENT"/>
    <property type="match status" value="1"/>
</dbReference>
<name>A0AA45R503_9PSEU</name>
<dbReference type="Gene3D" id="2.40.30.10">
    <property type="entry name" value="Translation factors"/>
    <property type="match status" value="1"/>
</dbReference>